<dbReference type="PANTHER" id="PTHR14003:SF19">
    <property type="entry name" value="YY2 TRANSCRIPTION FACTOR"/>
    <property type="match status" value="1"/>
</dbReference>
<dbReference type="GO" id="GO:0005667">
    <property type="term" value="C:transcription regulator complex"/>
    <property type="evidence" value="ECO:0007669"/>
    <property type="project" value="TreeGrafter"/>
</dbReference>
<dbReference type="SUPFAM" id="SSF47353">
    <property type="entry name" value="Retrovirus capsid dimerization domain-like"/>
    <property type="match status" value="1"/>
</dbReference>
<dbReference type="PANTHER" id="PTHR14003">
    <property type="entry name" value="TRANSCRIPTIONAL REPRESSOR PROTEIN YY"/>
    <property type="match status" value="1"/>
</dbReference>
<dbReference type="InterPro" id="IPR038269">
    <property type="entry name" value="SCAN_sf"/>
</dbReference>
<dbReference type="Proteomes" id="UP000034805">
    <property type="component" value="Unassembled WGS sequence"/>
</dbReference>
<dbReference type="SMART" id="SM00355">
    <property type="entry name" value="ZnF_C2H2"/>
    <property type="match status" value="2"/>
</dbReference>
<dbReference type="GO" id="GO:0008270">
    <property type="term" value="F:zinc ion binding"/>
    <property type="evidence" value="ECO:0007669"/>
    <property type="project" value="UniProtKB-KW"/>
</dbReference>
<dbReference type="GO" id="GO:0000981">
    <property type="term" value="F:DNA-binding transcription factor activity, RNA polymerase II-specific"/>
    <property type="evidence" value="ECO:0007669"/>
    <property type="project" value="TreeGrafter"/>
</dbReference>
<dbReference type="FunFam" id="3.30.160.60:FF:000690">
    <property type="entry name" value="Zinc finger protein 354C"/>
    <property type="match status" value="1"/>
</dbReference>
<sequence>MSPLGRRAEAVTTTLPGVPCTHLADLGRTVKGASVRLSVGAMDLVQFLVSLLDLHKQQLQVLTRQGEIQGEVLAQLLKQDQCEKLCSLSFANRKLHIPRMNMEDMDTEAYLVLFEQAAARCRLPREQWGIKLAELLCDMDAETFPMSQFQNYDALKNTLLSQAQAVEDQCRMDFLSVKYDPQKGVRYLGENLDLAAKRWLRPERRTSAQVEQLVAVEKFISLLPKEAGVWVHRRHPRDMEEAIFMAEQYLDCSSPKDSSTNVSADAPGEMTGRLNDTAEATDAKTRKTSVNVDIKESFIRSTQKKLDIMKKESVQFNAEIPEIQVVCLENEDVLGISVPVFKEEVSEQDNLGSFEMLQSSEVHELHQQDSASAVFPSPSSSLGLAISDLSAAAAPQPSTPLSVPLPPERSLPHSQGAEHKTSDNDKWDNLKCSESRRASFPKSIQKTCLPKIKRMDHFSNTLWDRGKLDYHQKTYAGERTHHCPDCGRTFTQVSSLQEHRNIHTGEKPFRCEVCGKAFHHRRTLNKHSRVHSRERPFHCTQPIQIIH</sequence>
<feature type="domain" description="C2H2-type" evidence="8">
    <location>
        <begin position="481"/>
        <end position="508"/>
    </location>
</feature>
<protein>
    <submittedName>
        <fullName evidence="10">Zinc finger and SCAN domain-containing protein 31-like</fullName>
    </submittedName>
</protein>
<dbReference type="Gene3D" id="3.30.160.60">
    <property type="entry name" value="Classic Zinc Finger"/>
    <property type="match status" value="2"/>
</dbReference>
<evidence type="ECO:0000259" key="8">
    <source>
        <dbReference type="PROSITE" id="PS50157"/>
    </source>
</evidence>
<dbReference type="SUPFAM" id="SSF57667">
    <property type="entry name" value="beta-beta-alpha zinc fingers"/>
    <property type="match status" value="2"/>
</dbReference>
<dbReference type="Gene3D" id="1.10.4020.10">
    <property type="entry name" value="DNA breaking-rejoining enzymes"/>
    <property type="match status" value="1"/>
</dbReference>
<evidence type="ECO:0000256" key="4">
    <source>
        <dbReference type="ARBA" id="ARBA00022833"/>
    </source>
</evidence>
<organism evidence="10 11">
    <name type="scientific">Scleropages formosus</name>
    <name type="common">Asian bonytongue</name>
    <name type="synonym">Osteoglossum formosum</name>
    <dbReference type="NCBI Taxonomy" id="113540"/>
    <lineage>
        <taxon>Eukaryota</taxon>
        <taxon>Metazoa</taxon>
        <taxon>Chordata</taxon>
        <taxon>Craniata</taxon>
        <taxon>Vertebrata</taxon>
        <taxon>Euteleostomi</taxon>
        <taxon>Actinopterygii</taxon>
        <taxon>Neopterygii</taxon>
        <taxon>Teleostei</taxon>
        <taxon>Osteoglossocephala</taxon>
        <taxon>Osteoglossomorpha</taxon>
        <taxon>Osteoglossiformes</taxon>
        <taxon>Osteoglossidae</taxon>
        <taxon>Scleropages</taxon>
    </lineage>
</organism>
<dbReference type="FunFam" id="3.30.160.60:FF:002343">
    <property type="entry name" value="Zinc finger protein 33A"/>
    <property type="match status" value="1"/>
</dbReference>
<dbReference type="GO" id="GO:0000785">
    <property type="term" value="C:chromatin"/>
    <property type="evidence" value="ECO:0007669"/>
    <property type="project" value="TreeGrafter"/>
</dbReference>
<dbReference type="GO" id="GO:0031519">
    <property type="term" value="C:PcG protein complex"/>
    <property type="evidence" value="ECO:0007669"/>
    <property type="project" value="TreeGrafter"/>
</dbReference>
<evidence type="ECO:0000256" key="3">
    <source>
        <dbReference type="ARBA" id="ARBA00022771"/>
    </source>
</evidence>
<evidence type="ECO:0000259" key="9">
    <source>
        <dbReference type="PROSITE" id="PS50804"/>
    </source>
</evidence>
<name>A0A0P7V4G7_SCLFO</name>
<dbReference type="AlphaFoldDB" id="A0A0P7V4G7"/>
<evidence type="ECO:0000256" key="6">
    <source>
        <dbReference type="PROSITE-ProRule" id="PRU00042"/>
    </source>
</evidence>
<keyword evidence="3 6" id="KW-0863">Zinc-finger</keyword>
<gene>
    <name evidence="10" type="ORF">Z043_111571</name>
</gene>
<dbReference type="SMART" id="SM00431">
    <property type="entry name" value="SCAN"/>
    <property type="match status" value="1"/>
</dbReference>
<dbReference type="InterPro" id="IPR013087">
    <property type="entry name" value="Znf_C2H2_type"/>
</dbReference>
<dbReference type="GO" id="GO:0000978">
    <property type="term" value="F:RNA polymerase II cis-regulatory region sequence-specific DNA binding"/>
    <property type="evidence" value="ECO:0007669"/>
    <property type="project" value="TreeGrafter"/>
</dbReference>
<evidence type="ECO:0000256" key="2">
    <source>
        <dbReference type="ARBA" id="ARBA00022737"/>
    </source>
</evidence>
<evidence type="ECO:0000313" key="10">
    <source>
        <dbReference type="EMBL" id="KPP69655.1"/>
    </source>
</evidence>
<evidence type="ECO:0000313" key="11">
    <source>
        <dbReference type="Proteomes" id="UP000034805"/>
    </source>
</evidence>
<dbReference type="EMBL" id="JARO02003859">
    <property type="protein sequence ID" value="KPP69655.1"/>
    <property type="molecule type" value="Genomic_DNA"/>
</dbReference>
<proteinExistence type="predicted"/>
<feature type="compositionally biased region" description="Basic and acidic residues" evidence="7">
    <location>
        <begin position="416"/>
        <end position="429"/>
    </location>
</feature>
<dbReference type="PROSITE" id="PS50804">
    <property type="entry name" value="SCAN_BOX"/>
    <property type="match status" value="1"/>
</dbReference>
<comment type="caution">
    <text evidence="10">The sequence shown here is derived from an EMBL/GenBank/DDBJ whole genome shotgun (WGS) entry which is preliminary data.</text>
</comment>
<accession>A0A0P7V4G7</accession>
<dbReference type="PROSITE" id="PS50157">
    <property type="entry name" value="ZINC_FINGER_C2H2_2"/>
    <property type="match status" value="2"/>
</dbReference>
<evidence type="ECO:0000256" key="7">
    <source>
        <dbReference type="SAM" id="MobiDB-lite"/>
    </source>
</evidence>
<keyword evidence="5" id="KW-0539">Nucleus</keyword>
<evidence type="ECO:0000256" key="5">
    <source>
        <dbReference type="ARBA" id="ARBA00023242"/>
    </source>
</evidence>
<dbReference type="InterPro" id="IPR036236">
    <property type="entry name" value="Znf_C2H2_sf"/>
</dbReference>
<feature type="region of interest" description="Disordered" evidence="7">
    <location>
        <begin position="393"/>
        <end position="429"/>
    </location>
</feature>
<feature type="domain" description="SCAN box" evidence="9">
    <location>
        <begin position="171"/>
        <end position="247"/>
    </location>
</feature>
<dbReference type="Pfam" id="PF02023">
    <property type="entry name" value="SCAN"/>
    <property type="match status" value="1"/>
</dbReference>
<dbReference type="Pfam" id="PF00096">
    <property type="entry name" value="zf-C2H2"/>
    <property type="match status" value="2"/>
</dbReference>
<reference evidence="10 11" key="1">
    <citation type="submission" date="2015-08" db="EMBL/GenBank/DDBJ databases">
        <title>The genome of the Asian arowana (Scleropages formosus).</title>
        <authorList>
            <person name="Tan M.H."/>
            <person name="Gan H.M."/>
            <person name="Croft L.J."/>
            <person name="Austin C.M."/>
        </authorList>
    </citation>
    <scope>NUCLEOTIDE SEQUENCE [LARGE SCALE GENOMIC DNA]</scope>
    <source>
        <strain evidence="10">Aro1</strain>
    </source>
</reference>
<dbReference type="InterPro" id="IPR003309">
    <property type="entry name" value="SCAN_dom"/>
</dbReference>
<feature type="domain" description="C2H2-type" evidence="8">
    <location>
        <begin position="509"/>
        <end position="536"/>
    </location>
</feature>
<keyword evidence="4" id="KW-0862">Zinc</keyword>
<dbReference type="PROSITE" id="PS00028">
    <property type="entry name" value="ZINC_FINGER_C2H2_1"/>
    <property type="match status" value="2"/>
</dbReference>
<keyword evidence="2" id="KW-0677">Repeat</keyword>
<evidence type="ECO:0000256" key="1">
    <source>
        <dbReference type="ARBA" id="ARBA00022723"/>
    </source>
</evidence>
<keyword evidence="1" id="KW-0479">Metal-binding</keyword>